<dbReference type="PANTHER" id="PTHR11228:SF7">
    <property type="entry name" value="PQQA PEPTIDE CYCLASE"/>
    <property type="match status" value="1"/>
</dbReference>
<dbReference type="RefSeq" id="WP_002469395.1">
    <property type="nucleotide sequence ID" value="NZ_CABGJS010000005.1"/>
</dbReference>
<dbReference type="EMBL" id="MG787423">
    <property type="protein sequence ID" value="AVP80788.1"/>
    <property type="molecule type" value="Genomic_DNA"/>
</dbReference>
<keyword evidence="1" id="KW-0949">S-adenosyl-L-methionine</keyword>
<dbReference type="InterPro" id="IPR013785">
    <property type="entry name" value="Aldolase_TIM"/>
</dbReference>
<dbReference type="Gene3D" id="3.20.20.70">
    <property type="entry name" value="Aldolase class I"/>
    <property type="match status" value="1"/>
</dbReference>
<dbReference type="SFLD" id="SFLDG01067">
    <property type="entry name" value="SPASM/twitch_domain_containing"/>
    <property type="match status" value="1"/>
</dbReference>
<dbReference type="InterPro" id="IPR007197">
    <property type="entry name" value="rSAM"/>
</dbReference>
<dbReference type="SUPFAM" id="SSF102114">
    <property type="entry name" value="Radical SAM enzymes"/>
    <property type="match status" value="1"/>
</dbReference>
<sequence>MYIKNTNVHEVYFKNKVLLVNLNNGQWVRTSRKYFEVLNKLVESNQIGDFMKYKYVSNVIDNLKRLFNELLEIRYYVDEEKTHQENNLSVTFTLTNKCNLSCSHCALSASPLSQDILSTNDVKYAIDKIIDVNPNTLILTGGEPFIRKDILEIISYIRTNFKNKLVIMTNGMLIRKNSFHFKKRIGYVNKCEMASLRVHMAS</sequence>
<dbReference type="PROSITE" id="PS51918">
    <property type="entry name" value="RADICAL_SAM"/>
    <property type="match status" value="1"/>
</dbReference>
<dbReference type="InterPro" id="IPR058240">
    <property type="entry name" value="rSAM_sf"/>
</dbReference>
<evidence type="ECO:0000256" key="2">
    <source>
        <dbReference type="ARBA" id="ARBA00022723"/>
    </source>
</evidence>
<proteinExistence type="predicted"/>
<reference evidence="6" key="1">
    <citation type="journal article" date="2018" name="Infect. Genet. Evol.">
        <title>First description of novel arginine catabolic mobile elements (ACMEs) types IV and V harboring a kdp operon in Staphylococcus epidermidis characterized by whole genome sequencing.</title>
        <authorList>
            <person name="O'Connor A.M."/>
            <person name="McManus B.A."/>
            <person name="Coleman D.C."/>
        </authorList>
    </citation>
    <scope>NUCLEOTIDE SEQUENCE</scope>
    <source>
        <strain evidence="6">PS19PH</strain>
    </source>
</reference>
<evidence type="ECO:0000256" key="4">
    <source>
        <dbReference type="ARBA" id="ARBA00023014"/>
    </source>
</evidence>
<dbReference type="Pfam" id="PF04055">
    <property type="entry name" value="Radical_SAM"/>
    <property type="match status" value="1"/>
</dbReference>
<dbReference type="GO" id="GO:0051536">
    <property type="term" value="F:iron-sulfur cluster binding"/>
    <property type="evidence" value="ECO:0007669"/>
    <property type="project" value="UniProtKB-KW"/>
</dbReference>
<dbReference type="SFLD" id="SFLDS00029">
    <property type="entry name" value="Radical_SAM"/>
    <property type="match status" value="1"/>
</dbReference>
<dbReference type="InterPro" id="IPR050377">
    <property type="entry name" value="Radical_SAM_PqqE_MftC-like"/>
</dbReference>
<evidence type="ECO:0000256" key="1">
    <source>
        <dbReference type="ARBA" id="ARBA00022691"/>
    </source>
</evidence>
<organism evidence="6">
    <name type="scientific">Staphylococcus epidermidis</name>
    <dbReference type="NCBI Taxonomy" id="1282"/>
    <lineage>
        <taxon>Bacteria</taxon>
        <taxon>Bacillati</taxon>
        <taxon>Bacillota</taxon>
        <taxon>Bacilli</taxon>
        <taxon>Bacillales</taxon>
        <taxon>Staphylococcaceae</taxon>
        <taxon>Staphylococcus</taxon>
    </lineage>
</organism>
<protein>
    <submittedName>
        <fullName evidence="6">Coenzyme PQQ synthesis protein E</fullName>
    </submittedName>
</protein>
<dbReference type="AlphaFoldDB" id="A0A2R3SZT0"/>
<feature type="domain" description="Radical SAM core" evidence="5">
    <location>
        <begin position="84"/>
        <end position="202"/>
    </location>
</feature>
<dbReference type="PANTHER" id="PTHR11228">
    <property type="entry name" value="RADICAL SAM DOMAIN PROTEIN"/>
    <property type="match status" value="1"/>
</dbReference>
<dbReference type="GO" id="GO:0003824">
    <property type="term" value="F:catalytic activity"/>
    <property type="evidence" value="ECO:0007669"/>
    <property type="project" value="InterPro"/>
</dbReference>
<accession>A0A2R3SZT0</accession>
<evidence type="ECO:0000256" key="3">
    <source>
        <dbReference type="ARBA" id="ARBA00023004"/>
    </source>
</evidence>
<keyword evidence="3" id="KW-0408">Iron</keyword>
<keyword evidence="2" id="KW-0479">Metal-binding</keyword>
<dbReference type="GO" id="GO:0046872">
    <property type="term" value="F:metal ion binding"/>
    <property type="evidence" value="ECO:0007669"/>
    <property type="project" value="UniProtKB-KW"/>
</dbReference>
<evidence type="ECO:0000259" key="5">
    <source>
        <dbReference type="PROSITE" id="PS51918"/>
    </source>
</evidence>
<evidence type="ECO:0000313" key="6">
    <source>
        <dbReference type="EMBL" id="AVP80788.1"/>
    </source>
</evidence>
<name>A0A2R3SZT0_STAEP</name>
<dbReference type="CDD" id="cd01335">
    <property type="entry name" value="Radical_SAM"/>
    <property type="match status" value="1"/>
</dbReference>
<keyword evidence="4" id="KW-0411">Iron-sulfur</keyword>